<evidence type="ECO:0000313" key="2">
    <source>
        <dbReference type="Proteomes" id="UP001595916"/>
    </source>
</evidence>
<keyword evidence="2" id="KW-1185">Reference proteome</keyword>
<protein>
    <submittedName>
        <fullName evidence="1">Uncharacterized protein</fullName>
    </submittedName>
</protein>
<proteinExistence type="predicted"/>
<name>A0ABV9QN43_9FIRM</name>
<dbReference type="EMBL" id="JBHSHL010000065">
    <property type="protein sequence ID" value="MFC4805750.1"/>
    <property type="molecule type" value="Genomic_DNA"/>
</dbReference>
<gene>
    <name evidence="1" type="ORF">ACFO4R_11915</name>
</gene>
<sequence>MKKRKAPGCLTIIVLLLMLGVYASVRNNVGPSVQISKIEGVSAEQNEKIAQVLEKIGVKSYMIEHDEMLDEEEGEGSKGYRISGTINGTNSKNIIVYTDSTGNLLRVRWADKDFYKDGKTVAVLTDYFLTDEEEIMLKTQAEIMVKDILAAPSTAKFPGYAEYVMEKTPDKYIVGSYVDAQNGFGAMLRSEFMIRISRKDNKVLSFIFDGKELVK</sequence>
<accession>A0ABV9QN43</accession>
<evidence type="ECO:0000313" key="1">
    <source>
        <dbReference type="EMBL" id="MFC4805750.1"/>
    </source>
</evidence>
<reference evidence="2" key="1">
    <citation type="journal article" date="2019" name="Int. J. Syst. Evol. Microbiol.">
        <title>The Global Catalogue of Microorganisms (GCM) 10K type strain sequencing project: providing services to taxonomists for standard genome sequencing and annotation.</title>
        <authorList>
            <consortium name="The Broad Institute Genomics Platform"/>
            <consortium name="The Broad Institute Genome Sequencing Center for Infectious Disease"/>
            <person name="Wu L."/>
            <person name="Ma J."/>
        </authorList>
    </citation>
    <scope>NUCLEOTIDE SEQUENCE [LARGE SCALE GENOMIC DNA]</scope>
    <source>
        <strain evidence="2">CCUG 46385</strain>
    </source>
</reference>
<comment type="caution">
    <text evidence="1">The sequence shown here is derived from an EMBL/GenBank/DDBJ whole genome shotgun (WGS) entry which is preliminary data.</text>
</comment>
<organism evidence="1 2">
    <name type="scientific">Filifactor villosus</name>
    <dbReference type="NCBI Taxonomy" id="29374"/>
    <lineage>
        <taxon>Bacteria</taxon>
        <taxon>Bacillati</taxon>
        <taxon>Bacillota</taxon>
        <taxon>Clostridia</taxon>
        <taxon>Peptostreptococcales</taxon>
        <taxon>Filifactoraceae</taxon>
        <taxon>Filifactor</taxon>
    </lineage>
</organism>
<dbReference type="RefSeq" id="WP_379789442.1">
    <property type="nucleotide sequence ID" value="NZ_JBHSHL010000065.1"/>
</dbReference>
<dbReference type="Proteomes" id="UP001595916">
    <property type="component" value="Unassembled WGS sequence"/>
</dbReference>